<keyword evidence="5" id="KW-1185">Reference proteome</keyword>
<dbReference type="Gene3D" id="3.90.25.10">
    <property type="entry name" value="UDP-galactose 4-epimerase, domain 1"/>
    <property type="match status" value="1"/>
</dbReference>
<feature type="domain" description="NmrA-like" evidence="3">
    <location>
        <begin position="1"/>
        <end position="224"/>
    </location>
</feature>
<evidence type="ECO:0000313" key="5">
    <source>
        <dbReference type="Proteomes" id="UP000245639"/>
    </source>
</evidence>
<dbReference type="EMBL" id="QEKW01000001">
    <property type="protein sequence ID" value="PVZ14511.1"/>
    <property type="molecule type" value="Genomic_DNA"/>
</dbReference>
<comment type="similarity">
    <text evidence="1">Belongs to the NmrA-type oxidoreductase family.</text>
</comment>
<reference evidence="4 5" key="1">
    <citation type="submission" date="2018-04" db="EMBL/GenBank/DDBJ databases">
        <title>Genomic Encyclopedia of Type Strains, Phase IV (KMG-IV): sequencing the most valuable type-strain genomes for metagenomic binning, comparative biology and taxonomic classification.</title>
        <authorList>
            <person name="Goeker M."/>
        </authorList>
    </citation>
    <scope>NUCLEOTIDE SEQUENCE [LARGE SCALE GENOMIC DNA]</scope>
    <source>
        <strain evidence="4 5">DSM 45771</strain>
    </source>
</reference>
<dbReference type="InterPro" id="IPR036291">
    <property type="entry name" value="NAD(P)-bd_dom_sf"/>
</dbReference>
<dbReference type="Proteomes" id="UP000245639">
    <property type="component" value="Unassembled WGS sequence"/>
</dbReference>
<organism evidence="4 5">
    <name type="scientific">Actinomycetospora cinnamomea</name>
    <dbReference type="NCBI Taxonomy" id="663609"/>
    <lineage>
        <taxon>Bacteria</taxon>
        <taxon>Bacillati</taxon>
        <taxon>Actinomycetota</taxon>
        <taxon>Actinomycetes</taxon>
        <taxon>Pseudonocardiales</taxon>
        <taxon>Pseudonocardiaceae</taxon>
        <taxon>Actinomycetospora</taxon>
    </lineage>
</organism>
<dbReference type="Gene3D" id="3.40.50.720">
    <property type="entry name" value="NAD(P)-binding Rossmann-like Domain"/>
    <property type="match status" value="1"/>
</dbReference>
<protein>
    <submittedName>
        <fullName evidence="4">Uncharacterized protein YbjT (DUF2867 family)</fullName>
    </submittedName>
</protein>
<accession>A0A2U1FQP9</accession>
<dbReference type="InterPro" id="IPR008030">
    <property type="entry name" value="NmrA-like"/>
</dbReference>
<dbReference type="InterPro" id="IPR051164">
    <property type="entry name" value="NmrA-like_oxidored"/>
</dbReference>
<dbReference type="SUPFAM" id="SSF51735">
    <property type="entry name" value="NAD(P)-binding Rossmann-fold domains"/>
    <property type="match status" value="1"/>
</dbReference>
<dbReference type="PANTHER" id="PTHR42748:SF7">
    <property type="entry name" value="NMRA LIKE REDOX SENSOR 1-RELATED"/>
    <property type="match status" value="1"/>
</dbReference>
<evidence type="ECO:0000259" key="3">
    <source>
        <dbReference type="Pfam" id="PF05368"/>
    </source>
</evidence>
<dbReference type="Pfam" id="PF05368">
    <property type="entry name" value="NmrA"/>
    <property type="match status" value="1"/>
</dbReference>
<sequence>MTTTLAVLGATGQQGGATARALLAADPAGPADLTVRALVRDPASGAARALADAGAELGRADLTDQESLRAAFAGVDGVFAMTTSFTPRGTDGETADGIRIADAALAAGVPHLVYSPVGGAERHTGIPHFESKRRVEEHIEGLDLPATFVRPVFFMENLSPSSEDGTTVLRLPLPAGVPVQMVAVEDIGRVAAAALRDPSRVPEGAIEIGGDEVTGEQAAEILGGRYEALPVTVLDDPDLRAMFTWFADARPAYRADFARTRELDPQVLDLAAWAATRPATGPST</sequence>
<gene>
    <name evidence="4" type="ORF">C8D89_101376</name>
</gene>
<evidence type="ECO:0000256" key="1">
    <source>
        <dbReference type="ARBA" id="ARBA00006328"/>
    </source>
</evidence>
<dbReference type="OrthoDB" id="319724at2"/>
<evidence type="ECO:0000256" key="2">
    <source>
        <dbReference type="ARBA" id="ARBA00022857"/>
    </source>
</evidence>
<comment type="caution">
    <text evidence="4">The sequence shown here is derived from an EMBL/GenBank/DDBJ whole genome shotgun (WGS) entry which is preliminary data.</text>
</comment>
<proteinExistence type="inferred from homology"/>
<evidence type="ECO:0000313" key="4">
    <source>
        <dbReference type="EMBL" id="PVZ14511.1"/>
    </source>
</evidence>
<dbReference type="AlphaFoldDB" id="A0A2U1FQP9"/>
<dbReference type="PANTHER" id="PTHR42748">
    <property type="entry name" value="NITROGEN METABOLITE REPRESSION PROTEIN NMRA FAMILY MEMBER"/>
    <property type="match status" value="1"/>
</dbReference>
<name>A0A2U1FQP9_9PSEU</name>
<keyword evidence="2" id="KW-0521">NADP</keyword>
<dbReference type="CDD" id="cd05251">
    <property type="entry name" value="NmrA_like_SDR_a"/>
    <property type="match status" value="1"/>
</dbReference>
<dbReference type="RefSeq" id="WP_116706349.1">
    <property type="nucleotide sequence ID" value="NZ_QEKW01000001.1"/>
</dbReference>